<dbReference type="Proteomes" id="UP001162162">
    <property type="component" value="Unassembled WGS sequence"/>
</dbReference>
<feature type="region of interest" description="Disordered" evidence="2">
    <location>
        <begin position="172"/>
        <end position="256"/>
    </location>
</feature>
<feature type="coiled-coil region" evidence="1">
    <location>
        <begin position="271"/>
        <end position="298"/>
    </location>
</feature>
<dbReference type="EMBL" id="JAPWTK010000169">
    <property type="protein sequence ID" value="KAJ8947095.1"/>
    <property type="molecule type" value="Genomic_DNA"/>
</dbReference>
<feature type="compositionally biased region" description="Basic and acidic residues" evidence="2">
    <location>
        <begin position="344"/>
        <end position="353"/>
    </location>
</feature>
<feature type="region of interest" description="Disordered" evidence="2">
    <location>
        <begin position="134"/>
        <end position="155"/>
    </location>
</feature>
<dbReference type="AlphaFoldDB" id="A0AAV8Y7F4"/>
<keyword evidence="4" id="KW-1185">Reference proteome</keyword>
<feature type="region of interest" description="Disordered" evidence="2">
    <location>
        <begin position="24"/>
        <end position="56"/>
    </location>
</feature>
<feature type="region of interest" description="Disordered" evidence="2">
    <location>
        <begin position="811"/>
        <end position="851"/>
    </location>
</feature>
<gene>
    <name evidence="3" type="ORF">NQ318_002454</name>
</gene>
<evidence type="ECO:0000313" key="4">
    <source>
        <dbReference type="Proteomes" id="UP001162162"/>
    </source>
</evidence>
<evidence type="ECO:0000256" key="2">
    <source>
        <dbReference type="SAM" id="MobiDB-lite"/>
    </source>
</evidence>
<reference evidence="3" key="1">
    <citation type="journal article" date="2023" name="Insect Mol. Biol.">
        <title>Genome sequencing provides insights into the evolution of gene families encoding plant cell wall-degrading enzymes in longhorned beetles.</title>
        <authorList>
            <person name="Shin N.R."/>
            <person name="Okamura Y."/>
            <person name="Kirsch R."/>
            <person name="Pauchet Y."/>
        </authorList>
    </citation>
    <scope>NUCLEOTIDE SEQUENCE</scope>
    <source>
        <strain evidence="3">AMC_N1</strain>
    </source>
</reference>
<feature type="region of interest" description="Disordered" evidence="2">
    <location>
        <begin position="344"/>
        <end position="363"/>
    </location>
</feature>
<protein>
    <submittedName>
        <fullName evidence="3">Uncharacterized protein</fullName>
    </submittedName>
</protein>
<accession>A0AAV8Y7F4</accession>
<evidence type="ECO:0000256" key="1">
    <source>
        <dbReference type="SAM" id="Coils"/>
    </source>
</evidence>
<keyword evidence="1" id="KW-0175">Coiled coil</keyword>
<evidence type="ECO:0000313" key="3">
    <source>
        <dbReference type="EMBL" id="KAJ8947095.1"/>
    </source>
</evidence>
<name>A0AAV8Y7F4_9CUCU</name>
<feature type="region of interest" description="Disordered" evidence="2">
    <location>
        <begin position="482"/>
        <end position="515"/>
    </location>
</feature>
<feature type="compositionally biased region" description="Polar residues" evidence="2">
    <location>
        <begin position="354"/>
        <end position="363"/>
    </location>
</feature>
<organism evidence="3 4">
    <name type="scientific">Aromia moschata</name>
    <dbReference type="NCBI Taxonomy" id="1265417"/>
    <lineage>
        <taxon>Eukaryota</taxon>
        <taxon>Metazoa</taxon>
        <taxon>Ecdysozoa</taxon>
        <taxon>Arthropoda</taxon>
        <taxon>Hexapoda</taxon>
        <taxon>Insecta</taxon>
        <taxon>Pterygota</taxon>
        <taxon>Neoptera</taxon>
        <taxon>Endopterygota</taxon>
        <taxon>Coleoptera</taxon>
        <taxon>Polyphaga</taxon>
        <taxon>Cucujiformia</taxon>
        <taxon>Chrysomeloidea</taxon>
        <taxon>Cerambycidae</taxon>
        <taxon>Cerambycinae</taxon>
        <taxon>Callichromatini</taxon>
        <taxon>Aromia</taxon>
    </lineage>
</organism>
<feature type="compositionally biased region" description="Polar residues" evidence="2">
    <location>
        <begin position="24"/>
        <end position="45"/>
    </location>
</feature>
<feature type="non-terminal residue" evidence="3">
    <location>
        <position position="906"/>
    </location>
</feature>
<comment type="caution">
    <text evidence="3">The sequence shown here is derived from an EMBL/GenBank/DDBJ whole genome shotgun (WGS) entry which is preliminary data.</text>
</comment>
<feature type="compositionally biased region" description="Basic residues" evidence="2">
    <location>
        <begin position="136"/>
        <end position="147"/>
    </location>
</feature>
<feature type="non-terminal residue" evidence="3">
    <location>
        <position position="1"/>
    </location>
</feature>
<proteinExistence type="predicted"/>
<sequence>RQWATAEVKLGILAKGLYRRSNGFTLSQGRNPPDSATSSRCSQKGTPAKKLRPTNNGEILHSGGTISGRQNRLPLEINNGNRVHYIDIRHIKIQQKPIGSDIVYENSIESACPTGLQRAQSSNQDLFFPTKETPLHKSRSQISHRHNATSQKGLQDQMKLFVSEPDLRYVSPTVQNMQEKKSKKKYKAPPPPQNFRMNEKLEWEENSSDTDFPTRKPRLFKTRAETKKNSSHVNKPQNDEYTEGNNNPKNEPHLNARPKRLSLPEFQLATNDDFQRELKEATKRLRHIQADVNNKNTKNYEPSNKSYANNKDKLKTLDHNVGKTENVRKKIKDMVEIDDNKNIIHCPRGEASGKESSTPETSPNLIMKDIKSREQPKTFYFGMDEPGRTDVVDHFAANLHQINKIPNSSESDISSDMDSDENNISKIGIDLQLRPILPKKQLEIPRFSPAAAWKLLSTLETIETTVTTVNDDPPVFIEERIEKFSRPPPPPSVQVGQRSTHDKSGDSGISGDDAIPTACYDDNPENGIVIPGPTTSCVNTQERVSWTPQQDLGDDSSIERAPINHMTHSGPHLFSLSLPRDNQLSAYMVEKSSLQYSGLEKIKRSVSGVLNTLSNKKDIIQANLTDEESVNWFLSKSAPNSLSNGFHSLEVRKSQESDQVYPPGMNKTSRVMYLPEAEHNNYDAMKQKEGKENNPTDHKFKLSVYSKSCEDITTAIKTAPEALQDLPVNEENPWKPTRKPKKFTFQSTIRQIEKKRLSDKLSREAERREKKRLRELEAMQRVEEEFQKKRAREKASIRQQLRLYCMDEDSPWSSLPPNLEIKNEVRPEPDGAISSSTTSSSPLPAVKSNDNTPFLKYNAVLDLKENGNIRPPATQELSEYRQIQRDYKEYRGSAKYTSDGRYSKQT</sequence>